<dbReference type="STRING" id="1834516.BL253_08520"/>
<dbReference type="AlphaFoldDB" id="A0A1V2IF08"/>
<gene>
    <name evidence="4" type="ORF">BL253_08520</name>
</gene>
<dbReference type="EMBL" id="MOMC01000015">
    <property type="protein sequence ID" value="ONH31697.1"/>
    <property type="molecule type" value="Genomic_DNA"/>
</dbReference>
<protein>
    <recommendedName>
        <fullName evidence="3">Leucine-binding protein domain-containing protein</fullName>
    </recommendedName>
</protein>
<evidence type="ECO:0000256" key="1">
    <source>
        <dbReference type="ARBA" id="ARBA00010062"/>
    </source>
</evidence>
<keyword evidence="2" id="KW-0732">Signal</keyword>
<dbReference type="Pfam" id="PF13458">
    <property type="entry name" value="Peripla_BP_6"/>
    <property type="match status" value="1"/>
</dbReference>
<dbReference type="InterPro" id="IPR028082">
    <property type="entry name" value="Peripla_BP_I"/>
</dbReference>
<reference evidence="5" key="1">
    <citation type="submission" date="2016-10" db="EMBL/GenBank/DDBJ databases">
        <title>Frankia sp. NRRL B-16386 Genome sequencing.</title>
        <authorList>
            <person name="Ghodhbane-Gtari F."/>
            <person name="Swanson E."/>
            <person name="Gueddou A."/>
            <person name="Hezbri K."/>
            <person name="Ktari K."/>
            <person name="Nouioui I."/>
            <person name="Morris K."/>
            <person name="Simpson S."/>
            <person name="Abebe-Akele F."/>
            <person name="Thomas K."/>
            <person name="Gtari M."/>
            <person name="Tisa L.S."/>
        </authorList>
    </citation>
    <scope>NUCLEOTIDE SEQUENCE [LARGE SCALE GENOMIC DNA]</scope>
    <source>
        <strain evidence="5">NRRL B-16386</strain>
    </source>
</reference>
<dbReference type="Proteomes" id="UP000188929">
    <property type="component" value="Unassembled WGS sequence"/>
</dbReference>
<accession>A0A1V2IF08</accession>
<name>A0A1V2IF08_9ACTN</name>
<organism evidence="4 5">
    <name type="scientific">Pseudofrankia asymbiotica</name>
    <dbReference type="NCBI Taxonomy" id="1834516"/>
    <lineage>
        <taxon>Bacteria</taxon>
        <taxon>Bacillati</taxon>
        <taxon>Actinomycetota</taxon>
        <taxon>Actinomycetes</taxon>
        <taxon>Frankiales</taxon>
        <taxon>Frankiaceae</taxon>
        <taxon>Pseudofrankia</taxon>
    </lineage>
</organism>
<evidence type="ECO:0000259" key="3">
    <source>
        <dbReference type="Pfam" id="PF13458"/>
    </source>
</evidence>
<sequence length="409" mass="41997">MAVGCLALSACGGGDDDTASASGGTAQGSAPALTGDPIKIGYGASMSGPQASNGLGAQAVAHAWQEYTNSHGGVLGHPVDIKVVDTKNTVPGATSVAKDFLKDDSVDAIFLTDLVAEGAMGDLFKDTPVAVISGGGSSDLLWSKLPGVFQDVSGSDYTIKAYADQAKADKGTKFGWAACAEVAVCQENGGKAMSYAQSIGMTPTGTQLVSASAPDYTAECLSFIGKGTDAIAFNIGFSVGTRFASDCLQQGYTGIFSVINSGFDQQAFGKVSGFRSTGGTNGFPWWADAAPVKTYRDAMKKYSPEGIVTSGNSTAIWSSFELMKKALENAKPAEINRATVLDAMYGVKDETLGGLLPEPVTFTKGQPSKPVGCSWLFTFDAGQDNPKSIVPDKSGNGADGDLASTCIGY</sequence>
<dbReference type="Gene3D" id="3.40.50.2300">
    <property type="match status" value="2"/>
</dbReference>
<evidence type="ECO:0000256" key="2">
    <source>
        <dbReference type="ARBA" id="ARBA00022729"/>
    </source>
</evidence>
<dbReference type="InterPro" id="IPR028081">
    <property type="entry name" value="Leu-bd"/>
</dbReference>
<evidence type="ECO:0000313" key="5">
    <source>
        <dbReference type="Proteomes" id="UP000188929"/>
    </source>
</evidence>
<dbReference type="PANTHER" id="PTHR30483">
    <property type="entry name" value="LEUCINE-SPECIFIC-BINDING PROTEIN"/>
    <property type="match status" value="1"/>
</dbReference>
<evidence type="ECO:0000313" key="4">
    <source>
        <dbReference type="EMBL" id="ONH31697.1"/>
    </source>
</evidence>
<dbReference type="InterPro" id="IPR051010">
    <property type="entry name" value="BCAA_transport"/>
</dbReference>
<dbReference type="SUPFAM" id="SSF53822">
    <property type="entry name" value="Periplasmic binding protein-like I"/>
    <property type="match status" value="1"/>
</dbReference>
<proteinExistence type="inferred from homology"/>
<comment type="caution">
    <text evidence="4">The sequence shown here is derived from an EMBL/GenBank/DDBJ whole genome shotgun (WGS) entry which is preliminary data.</text>
</comment>
<keyword evidence="5" id="KW-1185">Reference proteome</keyword>
<feature type="domain" description="Leucine-binding protein" evidence="3">
    <location>
        <begin position="37"/>
        <end position="381"/>
    </location>
</feature>
<dbReference type="PANTHER" id="PTHR30483:SF38">
    <property type="entry name" value="BLR7848 PROTEIN"/>
    <property type="match status" value="1"/>
</dbReference>
<comment type="similarity">
    <text evidence="1">Belongs to the leucine-binding protein family.</text>
</comment>